<sequence>MLFLENLMNPHTVIMPHPIFGPATQPANHHALRAPGSIGGQMWNFWNFPPAWQSYAAGGGPHLGYDSQPSFNLRGGLAMAGETLSMKHTRLQQDMISWARYYHEQIPWAEGWIADRCRERVEEDRSRAERRFWEDDQERLEREQYDRETLLRRCARDGDVLRDRYEEDRSRLAEIRRHVEEYYYGRGKGGQKTQRGKTSHQTQQQARPKQGQKGSAEHRCSKRKG</sequence>
<proteinExistence type="predicted"/>
<organism evidence="2 3">
    <name type="scientific">Fonsecaea pedrosoi CBS 271.37</name>
    <dbReference type="NCBI Taxonomy" id="1442368"/>
    <lineage>
        <taxon>Eukaryota</taxon>
        <taxon>Fungi</taxon>
        <taxon>Dikarya</taxon>
        <taxon>Ascomycota</taxon>
        <taxon>Pezizomycotina</taxon>
        <taxon>Eurotiomycetes</taxon>
        <taxon>Chaetothyriomycetidae</taxon>
        <taxon>Chaetothyriales</taxon>
        <taxon>Herpotrichiellaceae</taxon>
        <taxon>Fonsecaea</taxon>
    </lineage>
</organism>
<evidence type="ECO:0000256" key="1">
    <source>
        <dbReference type="SAM" id="MobiDB-lite"/>
    </source>
</evidence>
<keyword evidence="3" id="KW-1185">Reference proteome</keyword>
<dbReference type="Proteomes" id="UP000053029">
    <property type="component" value="Unassembled WGS sequence"/>
</dbReference>
<evidence type="ECO:0000313" key="3">
    <source>
        <dbReference type="Proteomes" id="UP000053029"/>
    </source>
</evidence>
<feature type="region of interest" description="Disordered" evidence="1">
    <location>
        <begin position="184"/>
        <end position="225"/>
    </location>
</feature>
<dbReference type="GeneID" id="25307675"/>
<name>A0A0D2GIC8_9EURO</name>
<dbReference type="RefSeq" id="XP_013282158.1">
    <property type="nucleotide sequence ID" value="XM_013426704.1"/>
</dbReference>
<accession>A0A0D2GIC8</accession>
<gene>
    <name evidence="2" type="ORF">Z517_08185</name>
</gene>
<reference evidence="2 3" key="1">
    <citation type="submission" date="2015-01" db="EMBL/GenBank/DDBJ databases">
        <title>The Genome Sequence of Fonsecaea pedrosoi CBS 271.37.</title>
        <authorList>
            <consortium name="The Broad Institute Genomics Platform"/>
            <person name="Cuomo C."/>
            <person name="de Hoog S."/>
            <person name="Gorbushina A."/>
            <person name="Stielow B."/>
            <person name="Teixiera M."/>
            <person name="Abouelleil A."/>
            <person name="Chapman S.B."/>
            <person name="Priest M."/>
            <person name="Young S.K."/>
            <person name="Wortman J."/>
            <person name="Nusbaum C."/>
            <person name="Birren B."/>
        </authorList>
    </citation>
    <scope>NUCLEOTIDE SEQUENCE [LARGE SCALE GENOMIC DNA]</scope>
    <source>
        <strain evidence="2 3">CBS 271.37</strain>
    </source>
</reference>
<evidence type="ECO:0000313" key="2">
    <source>
        <dbReference type="EMBL" id="KIW78350.1"/>
    </source>
</evidence>
<dbReference type="AlphaFoldDB" id="A0A0D2GIC8"/>
<dbReference type="HOGENOM" id="CLU_1229973_0_0_1"/>
<dbReference type="VEuPathDB" id="FungiDB:Z517_08185"/>
<protein>
    <submittedName>
        <fullName evidence="2">Unplaced genomic scaffold supercont1.5, whole genome shotgun sequence</fullName>
    </submittedName>
</protein>
<dbReference type="EMBL" id="KN846973">
    <property type="protein sequence ID" value="KIW78350.1"/>
    <property type="molecule type" value="Genomic_DNA"/>
</dbReference>